<evidence type="ECO:0000256" key="1">
    <source>
        <dbReference type="SAM" id="MobiDB-lite"/>
    </source>
</evidence>
<feature type="compositionally biased region" description="Low complexity" evidence="1">
    <location>
        <begin position="66"/>
        <end position="79"/>
    </location>
</feature>
<evidence type="ECO:0000313" key="2">
    <source>
        <dbReference type="EMBL" id="RHY27859.1"/>
    </source>
</evidence>
<comment type="caution">
    <text evidence="2">The sequence shown here is derived from an EMBL/GenBank/DDBJ whole genome shotgun (WGS) entry which is preliminary data.</text>
</comment>
<accession>A0A3R7A6U7</accession>
<dbReference type="VEuPathDB" id="FungiDB:H310_13720"/>
<protein>
    <submittedName>
        <fullName evidence="2">Uncharacterized protein</fullName>
    </submittedName>
</protein>
<gene>
    <name evidence="2" type="ORF">DYB32_006478</name>
</gene>
<organism evidence="2 3">
    <name type="scientific">Aphanomyces invadans</name>
    <dbReference type="NCBI Taxonomy" id="157072"/>
    <lineage>
        <taxon>Eukaryota</taxon>
        <taxon>Sar</taxon>
        <taxon>Stramenopiles</taxon>
        <taxon>Oomycota</taxon>
        <taxon>Saprolegniomycetes</taxon>
        <taxon>Saprolegniales</taxon>
        <taxon>Verrucalvaceae</taxon>
        <taxon>Aphanomyces</taxon>
    </lineage>
</organism>
<dbReference type="Proteomes" id="UP000285060">
    <property type="component" value="Unassembled WGS sequence"/>
</dbReference>
<sequence length="442" mass="49926">MLAQSTTPLEDLPTPSANRNSTQDLSLDESTDIVMDSDIFEVSEEILAVEALPHNKTKEDTEMESEFSSSSGSENSENSPDFPELIFRPKLLGEDLSAMQVTPSFTQVEVPDWHRIQFSRAMSMGNKYIQPQQLQLVEVNSSEDHDCLIHAIQGSFIPLANRFEILRQDDDEAAVFTFQDVGYIDYPDKMVAPKLSQAISSTPVTSLTFDVEAMSLEEISQFLERYATQYSLEEDSSKALSMVQQHPGFLSALIDTKVPSNLEILGERAFGHAVQRFFQRSTNSKWVREAEEIRDHDLAEGSPSKPLWTYMTALQHLIPEEGDSKEVWHEAIFNEVVQAQHRHLVWSFSIFDLFLQLACPEIYFNPIKVASLLMESQAPVSQLLPRPFLLWSNFTLVKLAQHSGFSSALLTNNTPYNVNSVIQLLQEATMPFDGPHLDCYHA</sequence>
<feature type="compositionally biased region" description="Polar residues" evidence="1">
    <location>
        <begin position="15"/>
        <end position="25"/>
    </location>
</feature>
<dbReference type="AlphaFoldDB" id="A0A3R7A6U7"/>
<feature type="region of interest" description="Disordered" evidence="1">
    <location>
        <begin position="51"/>
        <end position="83"/>
    </location>
</feature>
<dbReference type="EMBL" id="QUSY01000692">
    <property type="protein sequence ID" value="RHY27859.1"/>
    <property type="molecule type" value="Genomic_DNA"/>
</dbReference>
<feature type="region of interest" description="Disordered" evidence="1">
    <location>
        <begin position="1"/>
        <end position="30"/>
    </location>
</feature>
<keyword evidence="3" id="KW-1185">Reference proteome</keyword>
<dbReference type="VEuPathDB" id="FungiDB:H310_13725"/>
<name>A0A3R7A6U7_9STRA</name>
<reference evidence="2 3" key="1">
    <citation type="submission" date="2018-08" db="EMBL/GenBank/DDBJ databases">
        <title>Aphanomyces genome sequencing and annotation.</title>
        <authorList>
            <person name="Minardi D."/>
            <person name="Oidtmann B."/>
            <person name="Van Der Giezen M."/>
            <person name="Studholme D.J."/>
        </authorList>
    </citation>
    <scope>NUCLEOTIDE SEQUENCE [LARGE SCALE GENOMIC DNA]</scope>
    <source>
        <strain evidence="2 3">NJM0002</strain>
    </source>
</reference>
<proteinExistence type="predicted"/>
<evidence type="ECO:0000313" key="3">
    <source>
        <dbReference type="Proteomes" id="UP000285060"/>
    </source>
</evidence>